<dbReference type="PANTHER" id="PTHR13390">
    <property type="entry name" value="LIPASE"/>
    <property type="match status" value="1"/>
</dbReference>
<dbReference type="AlphaFoldDB" id="A0ABD1IBM4"/>
<comment type="caution">
    <text evidence="5">The sequence shown here is derived from an EMBL/GenBank/DDBJ whole genome shotgun (WGS) entry which is preliminary data.</text>
</comment>
<evidence type="ECO:0000313" key="6">
    <source>
        <dbReference type="Proteomes" id="UP001567538"/>
    </source>
</evidence>
<dbReference type="InterPro" id="IPR019363">
    <property type="entry name" value="LDAH"/>
</dbReference>
<gene>
    <name evidence="5" type="ORF">AAHA92_01760</name>
</gene>
<comment type="similarity">
    <text evidence="2">Belongs to the AB hydrolase superfamily. LDAH family.</text>
</comment>
<evidence type="ECO:0000256" key="4">
    <source>
        <dbReference type="ARBA" id="ARBA00022801"/>
    </source>
</evidence>
<accession>A0ABD1IBM4</accession>
<evidence type="ECO:0000313" key="5">
    <source>
        <dbReference type="EMBL" id="KAL1566119.1"/>
    </source>
</evidence>
<keyword evidence="6" id="KW-1185">Reference proteome</keyword>
<dbReference type="GO" id="GO:0005811">
    <property type="term" value="C:lipid droplet"/>
    <property type="evidence" value="ECO:0007669"/>
    <property type="project" value="UniProtKB-SubCell"/>
</dbReference>
<dbReference type="PANTHER" id="PTHR13390:SF0">
    <property type="entry name" value="LIPID DROPLET-ASSOCIATED HYDROLASE"/>
    <property type="match status" value="1"/>
</dbReference>
<evidence type="ECO:0000256" key="3">
    <source>
        <dbReference type="ARBA" id="ARBA00022677"/>
    </source>
</evidence>
<evidence type="ECO:0000256" key="2">
    <source>
        <dbReference type="ARBA" id="ARBA00008300"/>
    </source>
</evidence>
<evidence type="ECO:0000256" key="1">
    <source>
        <dbReference type="ARBA" id="ARBA00004502"/>
    </source>
</evidence>
<keyword evidence="4" id="KW-0378">Hydrolase</keyword>
<dbReference type="InterPro" id="IPR029058">
    <property type="entry name" value="AB_hydrolase_fold"/>
</dbReference>
<protein>
    <submittedName>
        <fullName evidence="5">Lipid droplet-associated hydrolase-like isoform X1</fullName>
    </submittedName>
</protein>
<dbReference type="GO" id="GO:0016787">
    <property type="term" value="F:hydrolase activity"/>
    <property type="evidence" value="ECO:0007669"/>
    <property type="project" value="UniProtKB-KW"/>
</dbReference>
<dbReference type="Proteomes" id="UP001567538">
    <property type="component" value="Unassembled WGS sequence"/>
</dbReference>
<sequence length="342" mass="37932">MLLRLVSPISALLSNSSRSKFPANCFHSQMGSESKSLVENKKSANYRLVNISGLKTDLLEINSNEPKLHVLLIPGNPGVVSFYTEFLESLYEQLGGAASVTGISHISQSKKDWESRRLFSLEEQIDHKISFIEQELRDVEVPIILVGHSIGTYISLEVLKRCQKKVTYCIGLYPFLAVNTASSTQTFIRRLAMSPALCTAASAIGALFGALPSELTGFLVKISVGKSWSSSAVEALCTHVLKYHTLRNVLYMAMTEFQTLPEKPDMEFIASKKSQIAFLFGLDDHWGPLQFYEEMRKQVPDSCLDVEREGHSHAFSCTAAGSTWVAQHVSSLIRAHVQLAKE</sequence>
<name>A0ABD1IBM4_SALDI</name>
<organism evidence="5 6">
    <name type="scientific">Salvia divinorum</name>
    <name type="common">Maria pastora</name>
    <name type="synonym">Diviner's sage</name>
    <dbReference type="NCBI Taxonomy" id="28513"/>
    <lineage>
        <taxon>Eukaryota</taxon>
        <taxon>Viridiplantae</taxon>
        <taxon>Streptophyta</taxon>
        <taxon>Embryophyta</taxon>
        <taxon>Tracheophyta</taxon>
        <taxon>Spermatophyta</taxon>
        <taxon>Magnoliopsida</taxon>
        <taxon>eudicotyledons</taxon>
        <taxon>Gunneridae</taxon>
        <taxon>Pentapetalae</taxon>
        <taxon>asterids</taxon>
        <taxon>lamiids</taxon>
        <taxon>Lamiales</taxon>
        <taxon>Lamiaceae</taxon>
        <taxon>Nepetoideae</taxon>
        <taxon>Mentheae</taxon>
        <taxon>Salviinae</taxon>
        <taxon>Salvia</taxon>
        <taxon>Salvia subgen. Calosphace</taxon>
    </lineage>
</organism>
<reference evidence="5 6" key="1">
    <citation type="submission" date="2024-06" db="EMBL/GenBank/DDBJ databases">
        <title>A chromosome level genome sequence of Diviner's sage (Salvia divinorum).</title>
        <authorList>
            <person name="Ford S.A."/>
            <person name="Ro D.-K."/>
            <person name="Ness R.W."/>
            <person name="Phillips M.A."/>
        </authorList>
    </citation>
    <scope>NUCLEOTIDE SEQUENCE [LARGE SCALE GENOMIC DNA]</scope>
    <source>
        <strain evidence="5">SAF-2024a</strain>
        <tissue evidence="5">Leaf</tissue>
    </source>
</reference>
<dbReference type="Gene3D" id="3.40.50.1820">
    <property type="entry name" value="alpha/beta hydrolase"/>
    <property type="match status" value="1"/>
</dbReference>
<comment type="subcellular location">
    <subcellularLocation>
        <location evidence="1">Lipid droplet</location>
    </subcellularLocation>
</comment>
<dbReference type="SUPFAM" id="SSF53474">
    <property type="entry name" value="alpha/beta-Hydrolases"/>
    <property type="match status" value="1"/>
</dbReference>
<proteinExistence type="inferred from homology"/>
<keyword evidence="3" id="KW-0551">Lipid droplet</keyword>
<dbReference type="EMBL" id="JBEAFC010000002">
    <property type="protein sequence ID" value="KAL1566119.1"/>
    <property type="molecule type" value="Genomic_DNA"/>
</dbReference>
<dbReference type="Pfam" id="PF10230">
    <property type="entry name" value="LIDHydrolase"/>
    <property type="match status" value="1"/>
</dbReference>